<keyword evidence="6 9" id="KW-0067">ATP-binding</keyword>
<dbReference type="InterPro" id="IPR001772">
    <property type="entry name" value="KA1_dom"/>
</dbReference>
<evidence type="ECO:0000256" key="7">
    <source>
        <dbReference type="ARBA" id="ARBA00047899"/>
    </source>
</evidence>
<feature type="region of interest" description="Disordered" evidence="10">
    <location>
        <begin position="967"/>
        <end position="1027"/>
    </location>
</feature>
<dbReference type="PANTHER" id="PTHR24346:SF82">
    <property type="entry name" value="KP78A-RELATED"/>
    <property type="match status" value="1"/>
</dbReference>
<dbReference type="FunFam" id="3.30.200.20:FF:000003">
    <property type="entry name" value="Non-specific serine/threonine protein kinase"/>
    <property type="match status" value="1"/>
</dbReference>
<feature type="compositionally biased region" description="Polar residues" evidence="10">
    <location>
        <begin position="112"/>
        <end position="122"/>
    </location>
</feature>
<dbReference type="FunFam" id="1.10.510.10:FF:000740">
    <property type="entry name" value="SNF1-related protein kinase, putative"/>
    <property type="match status" value="1"/>
</dbReference>
<evidence type="ECO:0000259" key="11">
    <source>
        <dbReference type="PROSITE" id="PS50011"/>
    </source>
</evidence>
<dbReference type="InterPro" id="IPR000719">
    <property type="entry name" value="Prot_kinase_dom"/>
</dbReference>
<dbReference type="GO" id="GO:0005737">
    <property type="term" value="C:cytoplasm"/>
    <property type="evidence" value="ECO:0007669"/>
    <property type="project" value="TreeGrafter"/>
</dbReference>
<dbReference type="Gene3D" id="1.10.510.10">
    <property type="entry name" value="Transferase(Phosphotransferase) domain 1"/>
    <property type="match status" value="1"/>
</dbReference>
<evidence type="ECO:0000256" key="6">
    <source>
        <dbReference type="ARBA" id="ARBA00022840"/>
    </source>
</evidence>
<dbReference type="CDD" id="cd14335">
    <property type="entry name" value="UBA_SnRK1_plant"/>
    <property type="match status" value="1"/>
</dbReference>
<evidence type="ECO:0000256" key="4">
    <source>
        <dbReference type="ARBA" id="ARBA00022741"/>
    </source>
</evidence>
<dbReference type="InterPro" id="IPR011009">
    <property type="entry name" value="Kinase-like_dom_sf"/>
</dbReference>
<feature type="compositionally biased region" description="Polar residues" evidence="10">
    <location>
        <begin position="998"/>
        <end position="1027"/>
    </location>
</feature>
<dbReference type="Gene3D" id="3.30.310.80">
    <property type="entry name" value="Kinase associated domain 1, KA1"/>
    <property type="match status" value="1"/>
</dbReference>
<dbReference type="PROSITE" id="PS50011">
    <property type="entry name" value="PROTEIN_KINASE_DOM"/>
    <property type="match status" value="1"/>
</dbReference>
<keyword evidence="14" id="KW-1185">Reference proteome</keyword>
<dbReference type="PROSITE" id="PS00107">
    <property type="entry name" value="PROTEIN_KINASE_ATP"/>
    <property type="match status" value="1"/>
</dbReference>
<dbReference type="Pfam" id="PF00069">
    <property type="entry name" value="Pkinase"/>
    <property type="match status" value="1"/>
</dbReference>
<dbReference type="Proteomes" id="UP000785679">
    <property type="component" value="Unassembled WGS sequence"/>
</dbReference>
<dbReference type="InterPro" id="IPR017441">
    <property type="entry name" value="Protein_kinase_ATP_BS"/>
</dbReference>
<feature type="compositionally biased region" description="Polar residues" evidence="10">
    <location>
        <begin position="62"/>
        <end position="76"/>
    </location>
</feature>
<feature type="compositionally biased region" description="Low complexity" evidence="10">
    <location>
        <begin position="156"/>
        <end position="168"/>
    </location>
</feature>
<comment type="caution">
    <text evidence="13">The sequence shown here is derived from an EMBL/GenBank/DDBJ whole genome shotgun (WGS) entry which is preliminary data.</text>
</comment>
<protein>
    <recommendedName>
        <fullName evidence="1">non-specific serine/threonine protein kinase</fullName>
        <ecNumber evidence="1">2.7.11.1</ecNumber>
    </recommendedName>
</protein>
<dbReference type="SUPFAM" id="SSF56112">
    <property type="entry name" value="Protein kinase-like (PK-like)"/>
    <property type="match status" value="1"/>
</dbReference>
<evidence type="ECO:0000256" key="8">
    <source>
        <dbReference type="ARBA" id="ARBA00048679"/>
    </source>
</evidence>
<evidence type="ECO:0000256" key="3">
    <source>
        <dbReference type="ARBA" id="ARBA00022679"/>
    </source>
</evidence>
<keyword evidence="2" id="KW-0723">Serine/threonine-protein kinase</keyword>
<keyword evidence="3" id="KW-0808">Transferase</keyword>
<dbReference type="PANTHER" id="PTHR24346">
    <property type="entry name" value="MAP/MICROTUBULE AFFINITY-REGULATING KINASE"/>
    <property type="match status" value="1"/>
</dbReference>
<evidence type="ECO:0000313" key="13">
    <source>
        <dbReference type="EMBL" id="TNV86720.1"/>
    </source>
</evidence>
<comment type="catalytic activity">
    <reaction evidence="8">
        <text>L-seryl-[protein] + ATP = O-phospho-L-seryl-[protein] + ADP + H(+)</text>
        <dbReference type="Rhea" id="RHEA:17989"/>
        <dbReference type="Rhea" id="RHEA-COMP:9863"/>
        <dbReference type="Rhea" id="RHEA-COMP:11604"/>
        <dbReference type="ChEBI" id="CHEBI:15378"/>
        <dbReference type="ChEBI" id="CHEBI:29999"/>
        <dbReference type="ChEBI" id="CHEBI:30616"/>
        <dbReference type="ChEBI" id="CHEBI:83421"/>
        <dbReference type="ChEBI" id="CHEBI:456216"/>
        <dbReference type="EC" id="2.7.11.1"/>
    </reaction>
</comment>
<sequence>MKVKFRIEYINIMADTTHHHAMQQTHIYGGGDPAAGNNNSGPSTVIGGHHHMGSIGGGATAQYGSVNQNNVNTSATHARHESNNGAVSGGGYYPQVNTANGGSGNETHKRVTSTTPKPNATYSSAQPSSKSGGSGQVAVGNHRSQKSQYAPPAATGNPQNQNSGSQSQLKNVGHYVLSKTIGKGTFGKVKLGSHNLTGEKVAVKILEKEKIQDVSDVERVAREIHILKLIRHPHIIQLYEIIETPKQLYLIMEYASGGELFDYIVQNQRIKEAEACKFFHQIIAGVEYLHKLGIVHRDLKPENLLLDHKKNIKIVDFGLSNTYKPGETLKTACGSPCYAAPEMIAGKRYFGSNVDIWSCGVILFAMICGYLPFEDPNTANLYKKILNGEYTIPKFVSAESRDLITNILNTDPEKRFKISDIRKHAWFNQINITKITGGIFIGLSQIPINTRILELLVEYNFKKDYAVKCINANKHNHVTTSYYLLLKRYEQLGEISDKDFEYFDERKINALTQQLQDKQKTQLQPQILSLNQTMPNKKDEYSTFMKEEVLPLNDPSQLQANEPKKFGTNRDISNSVSPKITAHSNQPYSNNEMNFQINQIPTTQQPQSSVQQMMNKTVNLQKDKSPFSTMADQYTKGALGQKSGRVDDKSRIQVCVETSTAERHAGINVSYENSFNAIKKDILKETVDKKRHAALTKEVIPIEEKPNKPKEKLIVKNMNHHHAAAPVSQSVQIQKELSLTQEFKNSLGVSNTPTIQTVEDMLSKSQVTSQQQYASQRSGKQGHVQNTLSSSLAQYNNDYKINPLPAASSTIDYTKSNHFSSTIGAPDQDPLGDTLGAPNSSILNQSVLRGSVVVEKQQYGHGMGQLLQTYAHPQQQVSTNVISERPKTSMQTNHVPNQSIQLGQQVAKNVPNTQAQQPRKNMMIETQRVVDTKRIMSGVDQIKLTQAATSEGLQSINNALRKSLLKPSLNSTQSPGQSYSHHYSNQQSRPQQQQERSGANSNTRPTTNVPTHRPQNSTKYQLTSSVVEQQVKPTSKLIQHQHQFSIQQPQINKLSTTQTINQSKMPLAKPLLNQSKALAYNPNEKSSLDQSNSHHYNNHHSSIVENNLIHTQKVQKAFNQSSNFDETGIITKSFLNSTYTYNSNTPTATIQLDSRNAANTHHQPTKSSRNPVGNNHQTIVQHNYGHNINAAKGMPPSQLVTPTAAANSTHQKNVVSQQMKTPTKIQNFMNTYSVMGGGNNKDLALLDTSLSGINNQDSGTIPGMKILRGPFNVNCATSRDPQLVLKEMVSSLESNRVSYKKVGTYGLRCQKNNVRFDMEIAHLDNLDNIYVVKFKRLAGELPQYKEVSGKVLSNMNLSTSAAGPQNSVMGGVQQPPMMNYAY</sequence>
<organism evidence="13 14">
    <name type="scientific">Halteria grandinella</name>
    <dbReference type="NCBI Taxonomy" id="5974"/>
    <lineage>
        <taxon>Eukaryota</taxon>
        <taxon>Sar</taxon>
        <taxon>Alveolata</taxon>
        <taxon>Ciliophora</taxon>
        <taxon>Intramacronucleata</taxon>
        <taxon>Spirotrichea</taxon>
        <taxon>Stichotrichia</taxon>
        <taxon>Sporadotrichida</taxon>
        <taxon>Halteriidae</taxon>
        <taxon>Halteria</taxon>
    </lineage>
</organism>
<dbReference type="SMART" id="SM00220">
    <property type="entry name" value="S_TKc"/>
    <property type="match status" value="1"/>
</dbReference>
<evidence type="ECO:0000256" key="1">
    <source>
        <dbReference type="ARBA" id="ARBA00012513"/>
    </source>
</evidence>
<evidence type="ECO:0000256" key="10">
    <source>
        <dbReference type="SAM" id="MobiDB-lite"/>
    </source>
</evidence>
<dbReference type="InterPro" id="IPR008271">
    <property type="entry name" value="Ser/Thr_kinase_AS"/>
</dbReference>
<feature type="region of interest" description="Disordered" evidence="10">
    <location>
        <begin position="38"/>
        <end position="168"/>
    </location>
</feature>
<evidence type="ECO:0000256" key="9">
    <source>
        <dbReference type="PROSITE-ProRule" id="PRU10141"/>
    </source>
</evidence>
<dbReference type="Pfam" id="PF02149">
    <property type="entry name" value="KA1"/>
    <property type="match status" value="1"/>
</dbReference>
<keyword evidence="4 9" id="KW-0547">Nucleotide-binding</keyword>
<dbReference type="GO" id="GO:0004674">
    <property type="term" value="F:protein serine/threonine kinase activity"/>
    <property type="evidence" value="ECO:0007669"/>
    <property type="project" value="UniProtKB-KW"/>
</dbReference>
<evidence type="ECO:0000256" key="2">
    <source>
        <dbReference type="ARBA" id="ARBA00022527"/>
    </source>
</evidence>
<dbReference type="PROSITE" id="PS50032">
    <property type="entry name" value="KA1"/>
    <property type="match status" value="1"/>
</dbReference>
<evidence type="ECO:0000256" key="5">
    <source>
        <dbReference type="ARBA" id="ARBA00022777"/>
    </source>
</evidence>
<feature type="region of interest" description="Disordered" evidence="10">
    <location>
        <begin position="556"/>
        <end position="576"/>
    </location>
</feature>
<dbReference type="GO" id="GO:0035556">
    <property type="term" value="P:intracellular signal transduction"/>
    <property type="evidence" value="ECO:0007669"/>
    <property type="project" value="TreeGrafter"/>
</dbReference>
<reference evidence="13" key="1">
    <citation type="submission" date="2019-06" db="EMBL/GenBank/DDBJ databases">
        <authorList>
            <person name="Zheng W."/>
        </authorList>
    </citation>
    <scope>NUCLEOTIDE SEQUENCE</scope>
    <source>
        <strain evidence="13">QDHG01</strain>
    </source>
</reference>
<evidence type="ECO:0000313" key="14">
    <source>
        <dbReference type="Proteomes" id="UP000785679"/>
    </source>
</evidence>
<proteinExistence type="predicted"/>
<feature type="domain" description="KA1" evidence="12">
    <location>
        <begin position="1307"/>
        <end position="1357"/>
    </location>
</feature>
<gene>
    <name evidence="13" type="ORF">FGO68_gene316</name>
</gene>
<dbReference type="CDD" id="cd14003">
    <property type="entry name" value="STKc_AMPK-like"/>
    <property type="match status" value="1"/>
</dbReference>
<evidence type="ECO:0000259" key="12">
    <source>
        <dbReference type="PROSITE" id="PS50032"/>
    </source>
</evidence>
<feature type="binding site" evidence="9">
    <location>
        <position position="204"/>
    </location>
    <ligand>
        <name>ATP</name>
        <dbReference type="ChEBI" id="CHEBI:30616"/>
    </ligand>
</feature>
<dbReference type="GO" id="GO:0005524">
    <property type="term" value="F:ATP binding"/>
    <property type="evidence" value="ECO:0007669"/>
    <property type="project" value="UniProtKB-UniRule"/>
</dbReference>
<keyword evidence="5" id="KW-0418">Kinase</keyword>
<comment type="catalytic activity">
    <reaction evidence="7">
        <text>L-threonyl-[protein] + ATP = O-phospho-L-threonyl-[protein] + ADP + H(+)</text>
        <dbReference type="Rhea" id="RHEA:46608"/>
        <dbReference type="Rhea" id="RHEA-COMP:11060"/>
        <dbReference type="Rhea" id="RHEA-COMP:11605"/>
        <dbReference type="ChEBI" id="CHEBI:15378"/>
        <dbReference type="ChEBI" id="CHEBI:30013"/>
        <dbReference type="ChEBI" id="CHEBI:30616"/>
        <dbReference type="ChEBI" id="CHEBI:61977"/>
        <dbReference type="ChEBI" id="CHEBI:456216"/>
        <dbReference type="EC" id="2.7.11.1"/>
    </reaction>
</comment>
<dbReference type="PROSITE" id="PS00108">
    <property type="entry name" value="PROTEIN_KINASE_ST"/>
    <property type="match status" value="1"/>
</dbReference>
<dbReference type="OrthoDB" id="193931at2759"/>
<accession>A0A8J8T9L0</accession>
<name>A0A8J8T9L0_HALGN</name>
<feature type="compositionally biased region" description="Low complexity" evidence="10">
    <location>
        <begin position="977"/>
        <end position="997"/>
    </location>
</feature>
<feature type="domain" description="Protein kinase" evidence="11">
    <location>
        <begin position="175"/>
        <end position="427"/>
    </location>
</feature>
<dbReference type="EMBL" id="RRYP01000875">
    <property type="protein sequence ID" value="TNV86720.1"/>
    <property type="molecule type" value="Genomic_DNA"/>
</dbReference>
<dbReference type="SUPFAM" id="SSF103243">
    <property type="entry name" value="KA1-like"/>
    <property type="match status" value="1"/>
</dbReference>
<dbReference type="InterPro" id="IPR028375">
    <property type="entry name" value="KA1/Ssp2_C"/>
</dbReference>
<dbReference type="EC" id="2.7.11.1" evidence="1"/>